<dbReference type="Proteomes" id="UP000236333">
    <property type="component" value="Unassembled WGS sequence"/>
</dbReference>
<feature type="region of interest" description="Disordered" evidence="1">
    <location>
        <begin position="41"/>
        <end position="67"/>
    </location>
</feature>
<evidence type="ECO:0000313" key="3">
    <source>
        <dbReference type="EMBL" id="PNH10897.1"/>
    </source>
</evidence>
<sequence>MALSTSRPMRGRLTHHADGPPTPRPKLIAVRCAVASSKHQLAAPGPAVPASPERCSEQQETSYQHSNTTRRGVVRMFAACSALVVSKPASASKLPAFMDSGWEAMGGGPPDLFFPDDFLGGKRFWCEAATCQNGVQEFECLWYVESVYDSSDGGPPRIKASQCFTKYKFRSPEAAKRDQGPAIVATQVVSDYLTPYDGEQQYLMSMNKPYAQYTYRMSFRRLG</sequence>
<proteinExistence type="predicted"/>
<comment type="caution">
    <text evidence="3">The sequence shown here is derived from an EMBL/GenBank/DDBJ whole genome shotgun (WGS) entry which is preliminary data.</text>
</comment>
<gene>
    <name evidence="3" type="ORF">TSOC_002294</name>
</gene>
<feature type="domain" description="DUF6816" evidence="2">
    <location>
        <begin position="136"/>
        <end position="221"/>
    </location>
</feature>
<feature type="compositionally biased region" description="Polar residues" evidence="1">
    <location>
        <begin position="58"/>
        <end position="67"/>
    </location>
</feature>
<keyword evidence="4" id="KW-1185">Reference proteome</keyword>
<dbReference type="OrthoDB" id="566577at2759"/>
<evidence type="ECO:0000259" key="2">
    <source>
        <dbReference type="Pfam" id="PF20670"/>
    </source>
</evidence>
<organism evidence="3 4">
    <name type="scientific">Tetrabaena socialis</name>
    <dbReference type="NCBI Taxonomy" id="47790"/>
    <lineage>
        <taxon>Eukaryota</taxon>
        <taxon>Viridiplantae</taxon>
        <taxon>Chlorophyta</taxon>
        <taxon>core chlorophytes</taxon>
        <taxon>Chlorophyceae</taxon>
        <taxon>CS clade</taxon>
        <taxon>Chlamydomonadales</taxon>
        <taxon>Tetrabaenaceae</taxon>
        <taxon>Tetrabaena</taxon>
    </lineage>
</organism>
<feature type="region of interest" description="Disordered" evidence="1">
    <location>
        <begin position="1"/>
        <end position="25"/>
    </location>
</feature>
<dbReference type="Pfam" id="PF20670">
    <property type="entry name" value="DUF6816"/>
    <property type="match status" value="1"/>
</dbReference>
<name>A0A2J8AEF3_9CHLO</name>
<protein>
    <recommendedName>
        <fullName evidence="2">DUF6816 domain-containing protein</fullName>
    </recommendedName>
</protein>
<dbReference type="InterPro" id="IPR049213">
    <property type="entry name" value="DUF6816"/>
</dbReference>
<evidence type="ECO:0000256" key="1">
    <source>
        <dbReference type="SAM" id="MobiDB-lite"/>
    </source>
</evidence>
<evidence type="ECO:0000313" key="4">
    <source>
        <dbReference type="Proteomes" id="UP000236333"/>
    </source>
</evidence>
<reference evidence="3 4" key="1">
    <citation type="journal article" date="2017" name="Mol. Biol. Evol.">
        <title>The 4-celled Tetrabaena socialis nuclear genome reveals the essential components for genetic control of cell number at the origin of multicellularity in the volvocine lineage.</title>
        <authorList>
            <person name="Featherston J."/>
            <person name="Arakaki Y."/>
            <person name="Hanschen E.R."/>
            <person name="Ferris P.J."/>
            <person name="Michod R.E."/>
            <person name="Olson B.J.S.C."/>
            <person name="Nozaki H."/>
            <person name="Durand P.M."/>
        </authorList>
    </citation>
    <scope>NUCLEOTIDE SEQUENCE [LARGE SCALE GENOMIC DNA]</scope>
    <source>
        <strain evidence="3 4">NIES-571</strain>
    </source>
</reference>
<dbReference type="EMBL" id="PGGS01000043">
    <property type="protein sequence ID" value="PNH10897.1"/>
    <property type="molecule type" value="Genomic_DNA"/>
</dbReference>
<accession>A0A2J8AEF3</accession>
<dbReference type="AlphaFoldDB" id="A0A2J8AEF3"/>